<dbReference type="PROSITE" id="PS00061">
    <property type="entry name" value="ADH_SHORT"/>
    <property type="match status" value="1"/>
</dbReference>
<dbReference type="GO" id="GO:0016491">
    <property type="term" value="F:oxidoreductase activity"/>
    <property type="evidence" value="ECO:0007669"/>
    <property type="project" value="UniProtKB-KW"/>
</dbReference>
<dbReference type="SUPFAM" id="SSF51735">
    <property type="entry name" value="NAD(P)-binding Rossmann-fold domains"/>
    <property type="match status" value="1"/>
</dbReference>
<gene>
    <name evidence="3" type="ORF">UFOPK2827_00483</name>
</gene>
<dbReference type="PANTHER" id="PTHR43477:SF1">
    <property type="entry name" value="DIHYDROANTICAPSIN 7-DEHYDROGENASE"/>
    <property type="match status" value="1"/>
</dbReference>
<dbReference type="EMBL" id="CAEZZE010000065">
    <property type="protein sequence ID" value="CAB4749636.1"/>
    <property type="molecule type" value="Genomic_DNA"/>
</dbReference>
<dbReference type="InterPro" id="IPR002347">
    <property type="entry name" value="SDR_fam"/>
</dbReference>
<name>A0A6J6TR92_9ZZZZ</name>
<keyword evidence="2" id="KW-0560">Oxidoreductase</keyword>
<dbReference type="PRINTS" id="PR00080">
    <property type="entry name" value="SDRFAMILY"/>
</dbReference>
<evidence type="ECO:0000313" key="3">
    <source>
        <dbReference type="EMBL" id="CAB4749636.1"/>
    </source>
</evidence>
<comment type="similarity">
    <text evidence="1">Belongs to the short-chain dehydrogenases/reductases (SDR) family.</text>
</comment>
<dbReference type="InterPro" id="IPR020904">
    <property type="entry name" value="Sc_DH/Rdtase_CS"/>
</dbReference>
<dbReference type="FunFam" id="3.40.50.720:FF:000084">
    <property type="entry name" value="Short-chain dehydrogenase reductase"/>
    <property type="match status" value="1"/>
</dbReference>
<dbReference type="Gene3D" id="3.40.50.720">
    <property type="entry name" value="NAD(P)-binding Rossmann-like Domain"/>
    <property type="match status" value="1"/>
</dbReference>
<dbReference type="AlphaFoldDB" id="A0A6J6TR92"/>
<dbReference type="PRINTS" id="PR00081">
    <property type="entry name" value="GDHRDH"/>
</dbReference>
<proteinExistence type="inferred from homology"/>
<accession>A0A6J6TR92</accession>
<dbReference type="CDD" id="cd05233">
    <property type="entry name" value="SDR_c"/>
    <property type="match status" value="1"/>
</dbReference>
<dbReference type="InterPro" id="IPR051122">
    <property type="entry name" value="SDR_DHRS6-like"/>
</dbReference>
<dbReference type="PANTHER" id="PTHR43477">
    <property type="entry name" value="DIHYDROANTICAPSIN 7-DEHYDROGENASE"/>
    <property type="match status" value="1"/>
</dbReference>
<dbReference type="Pfam" id="PF13561">
    <property type="entry name" value="adh_short_C2"/>
    <property type="match status" value="1"/>
</dbReference>
<organism evidence="3">
    <name type="scientific">freshwater metagenome</name>
    <dbReference type="NCBI Taxonomy" id="449393"/>
    <lineage>
        <taxon>unclassified sequences</taxon>
        <taxon>metagenomes</taxon>
        <taxon>ecological metagenomes</taxon>
    </lineage>
</organism>
<evidence type="ECO:0000256" key="1">
    <source>
        <dbReference type="ARBA" id="ARBA00006484"/>
    </source>
</evidence>
<protein>
    <submittedName>
        <fullName evidence="3">Unannotated protein</fullName>
    </submittedName>
</protein>
<reference evidence="3" key="1">
    <citation type="submission" date="2020-05" db="EMBL/GenBank/DDBJ databases">
        <authorList>
            <person name="Chiriac C."/>
            <person name="Salcher M."/>
            <person name="Ghai R."/>
            <person name="Kavagutti S V."/>
        </authorList>
    </citation>
    <scope>NUCLEOTIDE SEQUENCE</scope>
</reference>
<sequence>MGKRMSKEFAGLTAAVTGAGSGIGLATAKILADGGAKVYGLDIAEGGLAGVGEWLQCDVGDDASVAAAFSKISSLDILINSAAISAVGNVEVNPSDEWHKVMNINIVGIARTARGALPLLRKSKSASITNVCSVAATAGIPKRALYSATKGAVLSLTLAMANDHIAEGIRVNCVNPGTADTPWVQRLLAQAADPAAERKALEARQPMGRLVSAEEVARALCFLASPLQGSTTGTSLSVDGGMQGLRIPK</sequence>
<evidence type="ECO:0000256" key="2">
    <source>
        <dbReference type="ARBA" id="ARBA00023002"/>
    </source>
</evidence>
<dbReference type="InterPro" id="IPR036291">
    <property type="entry name" value="NAD(P)-bd_dom_sf"/>
</dbReference>